<proteinExistence type="predicted"/>
<evidence type="ECO:0000313" key="3">
    <source>
        <dbReference type="Proteomes" id="UP001055336"/>
    </source>
</evidence>
<keyword evidence="1" id="KW-1133">Transmembrane helix</keyword>
<organism evidence="2 3">
    <name type="scientific">Mycobacterium paraterrae</name>
    <dbReference type="NCBI Taxonomy" id="577492"/>
    <lineage>
        <taxon>Bacteria</taxon>
        <taxon>Bacillati</taxon>
        <taxon>Actinomycetota</taxon>
        <taxon>Actinomycetes</taxon>
        <taxon>Mycobacteriales</taxon>
        <taxon>Mycobacteriaceae</taxon>
        <taxon>Mycobacterium</taxon>
    </lineage>
</organism>
<sequence length="105" mass="10678">MDVTLTVVLGILAGLGALGGVSFSFLFVMATDSCGSHACNYDALNAAYIVTWGGIGVAILVGAVGIIAAAVRNHLMWIWPAISLLLIGVSVGIGVHLADLTMHGN</sequence>
<dbReference type="RefSeq" id="WP_240261635.1">
    <property type="nucleotide sequence ID" value="NZ_CP092488.2"/>
</dbReference>
<dbReference type="EMBL" id="CP092488">
    <property type="protein sequence ID" value="UMB69905.1"/>
    <property type="molecule type" value="Genomic_DNA"/>
</dbReference>
<feature type="transmembrane region" description="Helical" evidence="1">
    <location>
        <begin position="49"/>
        <end position="71"/>
    </location>
</feature>
<gene>
    <name evidence="2" type="ORF">MKK62_00600</name>
</gene>
<dbReference type="Proteomes" id="UP001055336">
    <property type="component" value="Chromosome"/>
</dbReference>
<reference evidence="2" key="1">
    <citation type="submission" date="2022-08" db="EMBL/GenBank/DDBJ databases">
        <title>Whole genome sequencing of non-tuberculosis mycobacteria type-strains.</title>
        <authorList>
            <person name="Igarashi Y."/>
            <person name="Osugi A."/>
            <person name="Mitarai S."/>
        </authorList>
    </citation>
    <scope>NUCLEOTIDE SEQUENCE</scope>
    <source>
        <strain evidence="2">DSM 45127</strain>
    </source>
</reference>
<name>A0ABY3VTI2_9MYCO</name>
<keyword evidence="1" id="KW-0812">Transmembrane</keyword>
<feature type="transmembrane region" description="Helical" evidence="1">
    <location>
        <begin position="6"/>
        <end position="28"/>
    </location>
</feature>
<accession>A0ABY3VTI2</accession>
<keyword evidence="3" id="KW-1185">Reference proteome</keyword>
<evidence type="ECO:0000313" key="2">
    <source>
        <dbReference type="EMBL" id="UMB69905.1"/>
    </source>
</evidence>
<evidence type="ECO:0000256" key="1">
    <source>
        <dbReference type="SAM" id="Phobius"/>
    </source>
</evidence>
<feature type="transmembrane region" description="Helical" evidence="1">
    <location>
        <begin position="77"/>
        <end position="98"/>
    </location>
</feature>
<protein>
    <submittedName>
        <fullName evidence="2">Uncharacterized protein</fullName>
    </submittedName>
</protein>
<keyword evidence="1" id="KW-0472">Membrane</keyword>